<dbReference type="GO" id="GO:0000028">
    <property type="term" value="P:ribosomal small subunit assembly"/>
    <property type="evidence" value="ECO:0007669"/>
    <property type="project" value="TreeGrafter"/>
</dbReference>
<dbReference type="RefSeq" id="WP_070788208.1">
    <property type="nucleotide sequence ID" value="NZ_MKIR01000004.1"/>
</dbReference>
<dbReference type="CDD" id="cd01734">
    <property type="entry name" value="YlxS_C"/>
    <property type="match status" value="1"/>
</dbReference>
<dbReference type="HAMAP" id="MF_01077">
    <property type="entry name" value="RimP"/>
    <property type="match status" value="1"/>
</dbReference>
<dbReference type="InterPro" id="IPR036847">
    <property type="entry name" value="RimP_C_sf"/>
</dbReference>
<evidence type="ECO:0000256" key="3">
    <source>
        <dbReference type="HAMAP-Rule" id="MF_01077"/>
    </source>
</evidence>
<dbReference type="Gene3D" id="2.30.30.180">
    <property type="entry name" value="Ribosome maturation factor RimP, C-terminal domain"/>
    <property type="match status" value="1"/>
</dbReference>
<dbReference type="PANTHER" id="PTHR33867:SF1">
    <property type="entry name" value="RIBOSOME MATURATION FACTOR RIMP"/>
    <property type="match status" value="1"/>
</dbReference>
<dbReference type="Gene3D" id="3.30.300.70">
    <property type="entry name" value="RimP-like superfamily, N-terminal"/>
    <property type="match status" value="1"/>
</dbReference>
<dbReference type="STRING" id="1859473.BG261_10465"/>
<proteinExistence type="inferred from homology"/>
<gene>
    <name evidence="3" type="primary">rimP</name>
    <name evidence="6" type="ORF">BG261_10465</name>
</gene>
<dbReference type="SUPFAM" id="SSF74942">
    <property type="entry name" value="YhbC-like, C-terminal domain"/>
    <property type="match status" value="1"/>
</dbReference>
<evidence type="ECO:0000313" key="7">
    <source>
        <dbReference type="Proteomes" id="UP000178622"/>
    </source>
</evidence>
<keyword evidence="7" id="KW-1185">Reference proteome</keyword>
<dbReference type="InterPro" id="IPR003728">
    <property type="entry name" value="Ribosome_maturation_RimP"/>
</dbReference>
<dbReference type="Pfam" id="PF02576">
    <property type="entry name" value="RimP_N"/>
    <property type="match status" value="1"/>
</dbReference>
<dbReference type="GO" id="GO:0006412">
    <property type="term" value="P:translation"/>
    <property type="evidence" value="ECO:0007669"/>
    <property type="project" value="TreeGrafter"/>
</dbReference>
<accession>A0A1E8GPC5</accession>
<dbReference type="InterPro" id="IPR035956">
    <property type="entry name" value="RimP_N_sf"/>
</dbReference>
<dbReference type="AlphaFoldDB" id="A0A1E8GPC5"/>
<dbReference type="EMBL" id="MKIR01000004">
    <property type="protein sequence ID" value="OFI50057.1"/>
    <property type="molecule type" value="Genomic_DNA"/>
</dbReference>
<evidence type="ECO:0000259" key="5">
    <source>
        <dbReference type="Pfam" id="PF17384"/>
    </source>
</evidence>
<keyword evidence="2 3" id="KW-0690">Ribosome biogenesis</keyword>
<dbReference type="OrthoDB" id="9805006at2"/>
<evidence type="ECO:0000259" key="4">
    <source>
        <dbReference type="Pfam" id="PF02576"/>
    </source>
</evidence>
<dbReference type="NCBIfam" id="NF000928">
    <property type="entry name" value="PRK00092.1-2"/>
    <property type="match status" value="1"/>
</dbReference>
<dbReference type="InterPro" id="IPR028998">
    <property type="entry name" value="RimP_C"/>
</dbReference>
<dbReference type="Proteomes" id="UP000178622">
    <property type="component" value="Unassembled WGS sequence"/>
</dbReference>
<protein>
    <recommendedName>
        <fullName evidence="3">Ribosome maturation factor RimP</fullName>
    </recommendedName>
</protein>
<evidence type="ECO:0000313" key="6">
    <source>
        <dbReference type="EMBL" id="OFI50057.1"/>
    </source>
</evidence>
<dbReference type="InterPro" id="IPR028989">
    <property type="entry name" value="RimP_N"/>
</dbReference>
<reference evidence="7" key="1">
    <citation type="submission" date="2016-09" db="EMBL/GenBank/DDBJ databases">
        <title>Draft genome sequence of a novel species of the family Streptococcaceae isolated from flowers.</title>
        <authorList>
            <person name="Chuah L.-O."/>
            <person name="Yap K.-P."/>
            <person name="Thong K.L."/>
            <person name="Liong M.T."/>
            <person name="Ahmad R."/>
            <person name="Rusul G."/>
        </authorList>
    </citation>
    <scope>NUCLEOTIDE SEQUENCE [LARGE SCALE GENOMIC DNA]</scope>
    <source>
        <strain evidence="7">DF1</strain>
    </source>
</reference>
<evidence type="ECO:0000256" key="2">
    <source>
        <dbReference type="ARBA" id="ARBA00022517"/>
    </source>
</evidence>
<comment type="subcellular location">
    <subcellularLocation>
        <location evidence="3">Cytoplasm</location>
    </subcellularLocation>
</comment>
<organism evidence="6 7">
    <name type="scientific">Floricoccus tropicus</name>
    <dbReference type="NCBI Taxonomy" id="1859473"/>
    <lineage>
        <taxon>Bacteria</taxon>
        <taxon>Bacillati</taxon>
        <taxon>Bacillota</taxon>
        <taxon>Bacilli</taxon>
        <taxon>Lactobacillales</taxon>
        <taxon>Streptococcaceae</taxon>
        <taxon>Floricoccus</taxon>
    </lineage>
</organism>
<feature type="domain" description="Ribosome maturation factor RimP N-terminal" evidence="4">
    <location>
        <begin position="12"/>
        <end position="84"/>
    </location>
</feature>
<name>A0A1E8GPC5_9LACT</name>
<keyword evidence="1 3" id="KW-0963">Cytoplasm</keyword>
<feature type="domain" description="Ribosome maturation factor RimP C-terminal" evidence="5">
    <location>
        <begin position="87"/>
        <end position="155"/>
    </location>
</feature>
<dbReference type="GO" id="GO:0005829">
    <property type="term" value="C:cytosol"/>
    <property type="evidence" value="ECO:0007669"/>
    <property type="project" value="TreeGrafter"/>
</dbReference>
<dbReference type="SUPFAM" id="SSF75420">
    <property type="entry name" value="YhbC-like, N-terminal domain"/>
    <property type="match status" value="1"/>
</dbReference>
<evidence type="ECO:0000256" key="1">
    <source>
        <dbReference type="ARBA" id="ARBA00022490"/>
    </source>
</evidence>
<comment type="similarity">
    <text evidence="3">Belongs to the RimP family.</text>
</comment>
<sequence length="156" mass="17476">MSEVISIVTKEIEPLIPAPYELVDVEWEKMGADFVLRILLDKPEGITLQDTVELTEIISPALDEITPDPFPAEYMLEVASPGAERPLKKASDFENAVGDHVYVSLYTKVDKSKEFIGDLVSFDGEKLVIDYLDKSRHKTVEIELKNIAKARTAVKI</sequence>
<dbReference type="PANTHER" id="PTHR33867">
    <property type="entry name" value="RIBOSOME MATURATION FACTOR RIMP"/>
    <property type="match status" value="1"/>
</dbReference>
<comment type="function">
    <text evidence="3">Required for maturation of 30S ribosomal subunits.</text>
</comment>
<comment type="caution">
    <text evidence="6">The sequence shown here is derived from an EMBL/GenBank/DDBJ whole genome shotgun (WGS) entry which is preliminary data.</text>
</comment>
<dbReference type="Pfam" id="PF17384">
    <property type="entry name" value="DUF150_C"/>
    <property type="match status" value="1"/>
</dbReference>